<keyword evidence="3" id="KW-1185">Reference proteome</keyword>
<evidence type="ECO:0000256" key="1">
    <source>
        <dbReference type="SAM" id="SignalP"/>
    </source>
</evidence>
<accession>A0ABU5VZF3</accession>
<feature type="chain" id="PRO_5047023587" evidence="1">
    <location>
        <begin position="22"/>
        <end position="372"/>
    </location>
</feature>
<protein>
    <submittedName>
        <fullName evidence="2">Uncharacterized protein</fullName>
    </submittedName>
</protein>
<sequence length="372" mass="42465">MKFLLQLIAVNCIVFSSILSAVVYAGTEINNGGAGISINGKVATFYSAEMEVNPTPLETSLVMNMTGALIRSLDLPSRVDIELVESILPSFDRKYYAVTEKSIDQSTLKIIKEQYSKITKQPVENITIFALTDPATKITLLLPDYFKLNVNEQMAILFHESLWINERVKTYENMLEIERDTQIFAEYPADCIPRYNLTKKIESIFNEKLWALNSIFKCQTQKYFSYTSAKEIPITDFASRAEIYTLAQILLRSYFKMPADNQLKDLFINQINTNPNYKMFLASKTALVEAIQDESISLDPIFYGQLLPFDSDPLSKNNIDLLAKNLRTADIAYGFSDYDLFRMILTNRYSSAHLRIEMTYDSINKGQNKTAE</sequence>
<proteinExistence type="predicted"/>
<evidence type="ECO:0000313" key="2">
    <source>
        <dbReference type="EMBL" id="MEA9357704.1"/>
    </source>
</evidence>
<evidence type="ECO:0000313" key="3">
    <source>
        <dbReference type="Proteomes" id="UP001302274"/>
    </source>
</evidence>
<dbReference type="EMBL" id="JAYGJQ010000002">
    <property type="protein sequence ID" value="MEA9357704.1"/>
    <property type="molecule type" value="Genomic_DNA"/>
</dbReference>
<gene>
    <name evidence="2" type="ORF">SHI21_15850</name>
</gene>
<reference evidence="2 3" key="1">
    <citation type="submission" date="2023-11" db="EMBL/GenBank/DDBJ databases">
        <title>A Novel Polar Bacteriovorax (B. antarcticus) Isolated from the Biocrust in Antarctica.</title>
        <authorList>
            <person name="Mun W."/>
            <person name="Choi S.Y."/>
            <person name="Mitchell R.J."/>
        </authorList>
    </citation>
    <scope>NUCLEOTIDE SEQUENCE [LARGE SCALE GENOMIC DNA]</scope>
    <source>
        <strain evidence="2 3">PP10</strain>
    </source>
</reference>
<name>A0ABU5VZF3_9BACT</name>
<organism evidence="2 3">
    <name type="scientific">Bacteriovorax antarcticus</name>
    <dbReference type="NCBI Taxonomy" id="3088717"/>
    <lineage>
        <taxon>Bacteria</taxon>
        <taxon>Pseudomonadati</taxon>
        <taxon>Bdellovibrionota</taxon>
        <taxon>Bacteriovoracia</taxon>
        <taxon>Bacteriovoracales</taxon>
        <taxon>Bacteriovoracaceae</taxon>
        <taxon>Bacteriovorax</taxon>
    </lineage>
</organism>
<comment type="caution">
    <text evidence="2">The sequence shown here is derived from an EMBL/GenBank/DDBJ whole genome shotgun (WGS) entry which is preliminary data.</text>
</comment>
<dbReference type="Proteomes" id="UP001302274">
    <property type="component" value="Unassembled WGS sequence"/>
</dbReference>
<keyword evidence="1" id="KW-0732">Signal</keyword>
<feature type="signal peptide" evidence="1">
    <location>
        <begin position="1"/>
        <end position="21"/>
    </location>
</feature>
<dbReference type="RefSeq" id="WP_323577831.1">
    <property type="nucleotide sequence ID" value="NZ_JAYGJQ010000002.1"/>
</dbReference>